<organism evidence="6 7">
    <name type="scientific">Molorchus minor</name>
    <dbReference type="NCBI Taxonomy" id="1323400"/>
    <lineage>
        <taxon>Eukaryota</taxon>
        <taxon>Metazoa</taxon>
        <taxon>Ecdysozoa</taxon>
        <taxon>Arthropoda</taxon>
        <taxon>Hexapoda</taxon>
        <taxon>Insecta</taxon>
        <taxon>Pterygota</taxon>
        <taxon>Neoptera</taxon>
        <taxon>Endopterygota</taxon>
        <taxon>Coleoptera</taxon>
        <taxon>Polyphaga</taxon>
        <taxon>Cucujiformia</taxon>
        <taxon>Chrysomeloidea</taxon>
        <taxon>Cerambycidae</taxon>
        <taxon>Lamiinae</taxon>
        <taxon>Monochamini</taxon>
        <taxon>Molorchus</taxon>
    </lineage>
</organism>
<keyword evidence="2 4" id="KW-0863">Zinc-finger</keyword>
<evidence type="ECO:0000313" key="7">
    <source>
        <dbReference type="Proteomes" id="UP001162164"/>
    </source>
</evidence>
<dbReference type="PANTHER" id="PTHR12420:SF42">
    <property type="entry name" value="G2_M PHASE-SPECIFIC E3 UBIQUITIN-PROTEIN LIGASE"/>
    <property type="match status" value="1"/>
</dbReference>
<comment type="caution">
    <text evidence="6">The sequence shown here is derived from an EMBL/GenBank/DDBJ whole genome shotgun (WGS) entry which is preliminary data.</text>
</comment>
<dbReference type="InterPro" id="IPR013083">
    <property type="entry name" value="Znf_RING/FYVE/PHD"/>
</dbReference>
<keyword evidence="3" id="KW-0862">Zinc</keyword>
<dbReference type="InterPro" id="IPR001965">
    <property type="entry name" value="Znf_PHD"/>
</dbReference>
<evidence type="ECO:0000256" key="1">
    <source>
        <dbReference type="ARBA" id="ARBA00022723"/>
    </source>
</evidence>
<accession>A0ABQ9JYY9</accession>
<dbReference type="PANTHER" id="PTHR12420">
    <property type="entry name" value="PHD FINGER PROTEIN"/>
    <property type="match status" value="1"/>
</dbReference>
<evidence type="ECO:0000256" key="2">
    <source>
        <dbReference type="ARBA" id="ARBA00022771"/>
    </source>
</evidence>
<dbReference type="SMART" id="SM00249">
    <property type="entry name" value="PHD"/>
    <property type="match status" value="2"/>
</dbReference>
<dbReference type="Proteomes" id="UP001162164">
    <property type="component" value="Unassembled WGS sequence"/>
</dbReference>
<dbReference type="InterPro" id="IPR051188">
    <property type="entry name" value="PHD-type_Zinc_Finger"/>
</dbReference>
<evidence type="ECO:0000256" key="3">
    <source>
        <dbReference type="ARBA" id="ARBA00022833"/>
    </source>
</evidence>
<keyword evidence="1" id="KW-0479">Metal-binding</keyword>
<reference evidence="6" key="1">
    <citation type="journal article" date="2023" name="Insect Mol. Biol.">
        <title>Genome sequencing provides insights into the evolution of gene families encoding plant cell wall-degrading enzymes in longhorned beetles.</title>
        <authorList>
            <person name="Shin N.R."/>
            <person name="Okamura Y."/>
            <person name="Kirsch R."/>
            <person name="Pauchet Y."/>
        </authorList>
    </citation>
    <scope>NUCLEOTIDE SEQUENCE</scope>
    <source>
        <strain evidence="6">MMC_N1</strain>
    </source>
</reference>
<proteinExistence type="predicted"/>
<name>A0ABQ9JYY9_9CUCU</name>
<gene>
    <name evidence="6" type="ORF">NQ317_007123</name>
</gene>
<dbReference type="Gene3D" id="3.30.40.10">
    <property type="entry name" value="Zinc/RING finger domain, C3HC4 (zinc finger)"/>
    <property type="match status" value="1"/>
</dbReference>
<evidence type="ECO:0000256" key="4">
    <source>
        <dbReference type="PROSITE-ProRule" id="PRU00175"/>
    </source>
</evidence>
<feature type="domain" description="RING-type" evidence="5">
    <location>
        <begin position="140"/>
        <end position="186"/>
    </location>
</feature>
<sequence>MEMVVFSVTKCIFCNHGPEKIGLGKFLLADEFAIHYVCLRTADGLQQNGNCNVDIHGYLLPDIIKVYKHFCNRLCVACHKSGASIVCTGCRKSFHLPCAIENYVVIEMLGCFPACCLPCYIKKNNYNMALSPSPAAQERCSICLVNLSVGGRIYWSECCQSKGFHIICLQTYAETAGNATKCPLCSNSGIFRCSIRKSGVYIPNKAAEWFREYTITRTKVFKTHCSANYCTPRTKNCLRCILVLCFICGKAFSHLSCAFSGCFMCSECVRNCWPSETPKLSDISKSTVQEEAGPLFACAKR</sequence>
<evidence type="ECO:0000259" key="5">
    <source>
        <dbReference type="PROSITE" id="PS50089"/>
    </source>
</evidence>
<keyword evidence="7" id="KW-1185">Reference proteome</keyword>
<protein>
    <recommendedName>
        <fullName evidence="5">RING-type domain-containing protein</fullName>
    </recommendedName>
</protein>
<evidence type="ECO:0000313" key="6">
    <source>
        <dbReference type="EMBL" id="KAJ8983081.1"/>
    </source>
</evidence>
<dbReference type="PROSITE" id="PS50089">
    <property type="entry name" value="ZF_RING_2"/>
    <property type="match status" value="1"/>
</dbReference>
<dbReference type="InterPro" id="IPR001841">
    <property type="entry name" value="Znf_RING"/>
</dbReference>
<dbReference type="EMBL" id="JAPWTJ010000095">
    <property type="protein sequence ID" value="KAJ8983081.1"/>
    <property type="molecule type" value="Genomic_DNA"/>
</dbReference>